<keyword evidence="3" id="KW-1185">Reference proteome</keyword>
<dbReference type="InterPro" id="IPR036691">
    <property type="entry name" value="Endo/exonu/phosph_ase_sf"/>
</dbReference>
<sequence length="293" mass="33774">MVFLSETRLFGRRAANLKRRLGFDGMAYVDSKGRSGGLALLWRDVWQVRFRSSSCSHIDVDVVSDSGDQWQFTGFYGPPKKKARRHAWDLLKRLRSNPEVAWICGGNFNEILSPSEVVGGGERSLNEMWLFREALDWCDLTVMGFVGPKLTWDNRRSGDANIQVRLDRFVANTSWRLKFRSAKVAVLDYWGSDHRAISLQLKPMRRNDNRSKLRGFRFEPLWVKHEECPGIVEDSWKKFHLDGSPSRLVSGLSACAGSLRRWGSKTFGNIPRKVARLQKSVIGEKMILRLRRW</sequence>
<dbReference type="PANTHER" id="PTHR33710">
    <property type="entry name" value="BNAC02G09200D PROTEIN"/>
    <property type="match status" value="1"/>
</dbReference>
<dbReference type="EMBL" id="BTGU01000019">
    <property type="protein sequence ID" value="GMN44876.1"/>
    <property type="molecule type" value="Genomic_DNA"/>
</dbReference>
<organism evidence="2 3">
    <name type="scientific">Ficus carica</name>
    <name type="common">Common fig</name>
    <dbReference type="NCBI Taxonomy" id="3494"/>
    <lineage>
        <taxon>Eukaryota</taxon>
        <taxon>Viridiplantae</taxon>
        <taxon>Streptophyta</taxon>
        <taxon>Embryophyta</taxon>
        <taxon>Tracheophyta</taxon>
        <taxon>Spermatophyta</taxon>
        <taxon>Magnoliopsida</taxon>
        <taxon>eudicotyledons</taxon>
        <taxon>Gunneridae</taxon>
        <taxon>Pentapetalae</taxon>
        <taxon>rosids</taxon>
        <taxon>fabids</taxon>
        <taxon>Rosales</taxon>
        <taxon>Moraceae</taxon>
        <taxon>Ficeae</taxon>
        <taxon>Ficus</taxon>
    </lineage>
</organism>
<protein>
    <recommendedName>
        <fullName evidence="1">Endonuclease/exonuclease/phosphatase domain-containing protein</fullName>
    </recommendedName>
</protein>
<dbReference type="Pfam" id="PF03372">
    <property type="entry name" value="Exo_endo_phos"/>
    <property type="match status" value="1"/>
</dbReference>
<gene>
    <name evidence="2" type="ORF">TIFTF001_014063</name>
</gene>
<evidence type="ECO:0000313" key="3">
    <source>
        <dbReference type="Proteomes" id="UP001187192"/>
    </source>
</evidence>
<dbReference type="Proteomes" id="UP001187192">
    <property type="component" value="Unassembled WGS sequence"/>
</dbReference>
<dbReference type="InterPro" id="IPR005135">
    <property type="entry name" value="Endo/exonuclease/phosphatase"/>
</dbReference>
<dbReference type="PANTHER" id="PTHR33710:SF77">
    <property type="entry name" value="DNASE I-LIKE SUPERFAMILY PROTEIN"/>
    <property type="match status" value="1"/>
</dbReference>
<dbReference type="AlphaFoldDB" id="A0AA88D6N0"/>
<feature type="domain" description="Endonuclease/exonuclease/phosphatase" evidence="1">
    <location>
        <begin position="2"/>
        <end position="194"/>
    </location>
</feature>
<dbReference type="SUPFAM" id="SSF56219">
    <property type="entry name" value="DNase I-like"/>
    <property type="match status" value="1"/>
</dbReference>
<dbReference type="Gene3D" id="3.60.10.10">
    <property type="entry name" value="Endonuclease/exonuclease/phosphatase"/>
    <property type="match status" value="1"/>
</dbReference>
<proteinExistence type="predicted"/>
<dbReference type="GO" id="GO:0003824">
    <property type="term" value="F:catalytic activity"/>
    <property type="evidence" value="ECO:0007669"/>
    <property type="project" value="InterPro"/>
</dbReference>
<reference evidence="2" key="1">
    <citation type="submission" date="2023-07" db="EMBL/GenBank/DDBJ databases">
        <title>draft genome sequence of fig (Ficus carica).</title>
        <authorList>
            <person name="Takahashi T."/>
            <person name="Nishimura K."/>
        </authorList>
    </citation>
    <scope>NUCLEOTIDE SEQUENCE</scope>
</reference>
<comment type="caution">
    <text evidence="2">The sequence shown here is derived from an EMBL/GenBank/DDBJ whole genome shotgun (WGS) entry which is preliminary data.</text>
</comment>
<evidence type="ECO:0000313" key="2">
    <source>
        <dbReference type="EMBL" id="GMN44876.1"/>
    </source>
</evidence>
<evidence type="ECO:0000259" key="1">
    <source>
        <dbReference type="Pfam" id="PF03372"/>
    </source>
</evidence>
<name>A0AA88D6N0_FICCA</name>
<accession>A0AA88D6N0</accession>